<dbReference type="CDD" id="cd06464">
    <property type="entry name" value="ACD_sHsps-like"/>
    <property type="match status" value="1"/>
</dbReference>
<gene>
    <name evidence="5" type="ORF">BJ085DRAFT_39453</name>
</gene>
<reference evidence="6" key="1">
    <citation type="journal article" date="2018" name="Nat. Microbiol.">
        <title>Leveraging single-cell genomics to expand the fungal tree of life.</title>
        <authorList>
            <person name="Ahrendt S.R."/>
            <person name="Quandt C.A."/>
            <person name="Ciobanu D."/>
            <person name="Clum A."/>
            <person name="Salamov A."/>
            <person name="Andreopoulos B."/>
            <person name="Cheng J.F."/>
            <person name="Woyke T."/>
            <person name="Pelin A."/>
            <person name="Henrissat B."/>
            <person name="Reynolds N.K."/>
            <person name="Benny G.L."/>
            <person name="Smith M.E."/>
            <person name="James T.Y."/>
            <person name="Grigoriev I.V."/>
        </authorList>
    </citation>
    <scope>NUCLEOTIDE SEQUENCE [LARGE SCALE GENOMIC DNA]</scope>
    <source>
        <strain evidence="6">RSA 468</strain>
    </source>
</reference>
<proteinExistence type="inferred from homology"/>
<evidence type="ECO:0000256" key="3">
    <source>
        <dbReference type="SAM" id="MobiDB-lite"/>
    </source>
</evidence>
<dbReference type="OrthoDB" id="5549697at2759"/>
<accession>A0A4P9ZT41</accession>
<feature type="region of interest" description="Disordered" evidence="3">
    <location>
        <begin position="44"/>
        <end position="63"/>
    </location>
</feature>
<evidence type="ECO:0000256" key="1">
    <source>
        <dbReference type="PROSITE-ProRule" id="PRU00285"/>
    </source>
</evidence>
<dbReference type="InterPro" id="IPR002068">
    <property type="entry name" value="A-crystallin/Hsp20_dom"/>
</dbReference>
<dbReference type="EMBL" id="ML002614">
    <property type="protein sequence ID" value="RKP36673.1"/>
    <property type="molecule type" value="Genomic_DNA"/>
</dbReference>
<evidence type="ECO:0000313" key="5">
    <source>
        <dbReference type="EMBL" id="RKP36673.1"/>
    </source>
</evidence>
<keyword evidence="6" id="KW-1185">Reference proteome</keyword>
<comment type="similarity">
    <text evidence="1 2">Belongs to the small heat shock protein (HSP20) family.</text>
</comment>
<feature type="compositionally biased region" description="Pro residues" evidence="3">
    <location>
        <begin position="46"/>
        <end position="61"/>
    </location>
</feature>
<evidence type="ECO:0000259" key="4">
    <source>
        <dbReference type="PROSITE" id="PS01031"/>
    </source>
</evidence>
<dbReference type="SUPFAM" id="SSF49764">
    <property type="entry name" value="HSP20-like chaperones"/>
    <property type="match status" value="1"/>
</dbReference>
<evidence type="ECO:0000313" key="6">
    <source>
        <dbReference type="Proteomes" id="UP000268162"/>
    </source>
</evidence>
<protein>
    <recommendedName>
        <fullName evidence="4">SHSP domain-containing protein</fullName>
    </recommendedName>
</protein>
<name>A0A4P9ZT41_9FUNG</name>
<organism evidence="5 6">
    <name type="scientific">Dimargaris cristalligena</name>
    <dbReference type="NCBI Taxonomy" id="215637"/>
    <lineage>
        <taxon>Eukaryota</taxon>
        <taxon>Fungi</taxon>
        <taxon>Fungi incertae sedis</taxon>
        <taxon>Zoopagomycota</taxon>
        <taxon>Kickxellomycotina</taxon>
        <taxon>Dimargaritomycetes</taxon>
        <taxon>Dimargaritales</taxon>
        <taxon>Dimargaritaceae</taxon>
        <taxon>Dimargaris</taxon>
    </lineage>
</organism>
<evidence type="ECO:0000256" key="2">
    <source>
        <dbReference type="RuleBase" id="RU003616"/>
    </source>
</evidence>
<sequence>MATCTPFCDRSFFDLHCCHKLPILTPCAKECTCFRVNLKVETAKPADPPAPAPAPPPPTPNPQCVFTVPIQRPKNPPPPAFDVDENEMRFQVTMKWDICNSPVKCDVTVVNHTVLLIRASFSTDKKDTFDVFERTVQIPNDTVSEKSEGKYKDGVLVVQVPKLDSWKRFYV</sequence>
<dbReference type="AlphaFoldDB" id="A0A4P9ZT41"/>
<dbReference type="Pfam" id="PF00011">
    <property type="entry name" value="HSP20"/>
    <property type="match status" value="1"/>
</dbReference>
<dbReference type="InterPro" id="IPR008978">
    <property type="entry name" value="HSP20-like_chaperone"/>
</dbReference>
<feature type="domain" description="SHSP" evidence="4">
    <location>
        <begin position="71"/>
        <end position="171"/>
    </location>
</feature>
<dbReference type="Gene3D" id="2.60.40.790">
    <property type="match status" value="1"/>
</dbReference>
<dbReference type="PROSITE" id="PS01031">
    <property type="entry name" value="SHSP"/>
    <property type="match status" value="1"/>
</dbReference>
<dbReference type="Proteomes" id="UP000268162">
    <property type="component" value="Unassembled WGS sequence"/>
</dbReference>